<name>A0A2D2B1X0_9CAUL</name>
<feature type="transmembrane region" description="Helical" evidence="1">
    <location>
        <begin position="101"/>
        <end position="123"/>
    </location>
</feature>
<sequence>MSPSQDPSADAAQSAREDLAFLKGLVDGAGRHQAATGAVFVAAGLIYGLQMLGHWGQATGWLTLGPLGGLVLSLGPTVLFLIVLCVVLIRDRRAPRGGTASRAFQSVFAAAGTTNLILIAIFAPAALGGGGLKVWLFYPAVVFALQGGAWLAAWMLTRRWWMGLTALGWFACAIGMGLTIGQLSYILIAAAGLLLCMVLPGWAMMRQARTA</sequence>
<proteinExistence type="predicted"/>
<organism evidence="2 3">
    <name type="scientific">Caulobacter mirabilis</name>
    <dbReference type="NCBI Taxonomy" id="69666"/>
    <lineage>
        <taxon>Bacteria</taxon>
        <taxon>Pseudomonadati</taxon>
        <taxon>Pseudomonadota</taxon>
        <taxon>Alphaproteobacteria</taxon>
        <taxon>Caulobacterales</taxon>
        <taxon>Caulobacteraceae</taxon>
        <taxon>Caulobacter</taxon>
    </lineage>
</organism>
<keyword evidence="1" id="KW-0812">Transmembrane</keyword>
<feature type="transmembrane region" description="Helical" evidence="1">
    <location>
        <begin position="34"/>
        <end position="55"/>
    </location>
</feature>
<dbReference type="RefSeq" id="WP_099623513.1">
    <property type="nucleotide sequence ID" value="NZ_CP024201.1"/>
</dbReference>
<keyword evidence="3" id="KW-1185">Reference proteome</keyword>
<feature type="transmembrane region" description="Helical" evidence="1">
    <location>
        <begin position="186"/>
        <end position="205"/>
    </location>
</feature>
<feature type="transmembrane region" description="Helical" evidence="1">
    <location>
        <begin position="135"/>
        <end position="153"/>
    </location>
</feature>
<protein>
    <submittedName>
        <fullName evidence="2">Uncharacterized protein</fullName>
    </submittedName>
</protein>
<keyword evidence="1" id="KW-0472">Membrane</keyword>
<reference evidence="2 3" key="1">
    <citation type="submission" date="2017-10" db="EMBL/GenBank/DDBJ databases">
        <title>Genome sequence of Caulobacter mirabilis FWC38.</title>
        <authorList>
            <person name="Fiebig A."/>
            <person name="Crosson S."/>
        </authorList>
    </citation>
    <scope>NUCLEOTIDE SEQUENCE [LARGE SCALE GENOMIC DNA]</scope>
    <source>
        <strain evidence="2 3">FWC 38</strain>
    </source>
</reference>
<feature type="transmembrane region" description="Helical" evidence="1">
    <location>
        <begin position="67"/>
        <end position="89"/>
    </location>
</feature>
<feature type="transmembrane region" description="Helical" evidence="1">
    <location>
        <begin position="160"/>
        <end position="180"/>
    </location>
</feature>
<keyword evidence="1" id="KW-1133">Transmembrane helix</keyword>
<dbReference type="OrthoDB" id="7171551at2"/>
<dbReference type="KEGG" id="cmb:CSW64_18665"/>
<dbReference type="EMBL" id="CP024201">
    <property type="protein sequence ID" value="ATQ44265.1"/>
    <property type="molecule type" value="Genomic_DNA"/>
</dbReference>
<dbReference type="Proteomes" id="UP000228945">
    <property type="component" value="Chromosome"/>
</dbReference>
<dbReference type="AlphaFoldDB" id="A0A2D2B1X0"/>
<gene>
    <name evidence="2" type="ORF">CSW64_18665</name>
</gene>
<accession>A0A2D2B1X0</accession>
<evidence type="ECO:0000256" key="1">
    <source>
        <dbReference type="SAM" id="Phobius"/>
    </source>
</evidence>
<evidence type="ECO:0000313" key="3">
    <source>
        <dbReference type="Proteomes" id="UP000228945"/>
    </source>
</evidence>
<evidence type="ECO:0000313" key="2">
    <source>
        <dbReference type="EMBL" id="ATQ44265.1"/>
    </source>
</evidence>